<organism evidence="2 3">
    <name type="scientific">Hymenobacter ruricola</name>
    <dbReference type="NCBI Taxonomy" id="2791023"/>
    <lineage>
        <taxon>Bacteria</taxon>
        <taxon>Pseudomonadati</taxon>
        <taxon>Bacteroidota</taxon>
        <taxon>Cytophagia</taxon>
        <taxon>Cytophagales</taxon>
        <taxon>Hymenobacteraceae</taxon>
        <taxon>Hymenobacter</taxon>
    </lineage>
</organism>
<reference evidence="2 3" key="1">
    <citation type="submission" date="2020-11" db="EMBL/GenBank/DDBJ databases">
        <authorList>
            <person name="Kim M.K."/>
        </authorList>
    </citation>
    <scope>NUCLEOTIDE SEQUENCE [LARGE SCALE GENOMIC DNA]</scope>
    <source>
        <strain evidence="2 3">BT662</strain>
    </source>
</reference>
<evidence type="ECO:0000313" key="2">
    <source>
        <dbReference type="EMBL" id="MBF9222693.1"/>
    </source>
</evidence>
<name>A0ABS0I6U8_9BACT</name>
<accession>A0ABS0I6U8</accession>
<feature type="signal peptide" evidence="1">
    <location>
        <begin position="1"/>
        <end position="21"/>
    </location>
</feature>
<evidence type="ECO:0000256" key="1">
    <source>
        <dbReference type="SAM" id="SignalP"/>
    </source>
</evidence>
<dbReference type="EMBL" id="JADQDM010000009">
    <property type="protein sequence ID" value="MBF9222693.1"/>
    <property type="molecule type" value="Genomic_DNA"/>
</dbReference>
<keyword evidence="1" id="KW-0732">Signal</keyword>
<gene>
    <name evidence="2" type="ORF">I2H31_16435</name>
</gene>
<dbReference type="Proteomes" id="UP000618931">
    <property type="component" value="Unassembled WGS sequence"/>
</dbReference>
<sequence>MKTCFSLFTLLLLSARFTACAQSVGIGTTAPDAKSALDIRASDRGLLIPRLTAAQRTAITSPPQGLMVYQTDGTPGGGLQTGFWYYAGTPAAWVFLNPAGGGADNLGNHTATQVLNLQGNALTGTGASVGTAVGVGVRADGGLNLGQNTTGNNVFLGYQAGATTTGSFNTFSGYQAGAAATTGSYNTFSGYQAGTRNTTGNYNLFSGYQSGYSNSTGSNNTFSGGYRSGFYNTTGGNNTFSGTDSGFNNSTGSNNVFSGYSSGFFNQTGSNNYFSGYQAGYYNSTSSNNQFSGYQSGYNNTTGDQNQFSGYQSGYVNTTGFRNLFIGYQSGISNTTGSRNWAFGYLAGPNVNNLTNAGAIGYQATVSQSNSLALGGLGVFAVNVGIGTSRPSQRLEVNGNILATGTVNMGWTQLSGTYNLPGHVQDSYTLTCPSGMRVLGGGGGHRDNTIAASVITIHYSGPDPNDPEHTWRVIVGNVANNARAIRVYCNCARIAP</sequence>
<feature type="chain" id="PRO_5046423595" evidence="1">
    <location>
        <begin position="22"/>
        <end position="496"/>
    </location>
</feature>
<protein>
    <submittedName>
        <fullName evidence="2">Uncharacterized protein</fullName>
    </submittedName>
</protein>
<dbReference type="RefSeq" id="WP_196294142.1">
    <property type="nucleotide sequence ID" value="NZ_JADQDM010000009.1"/>
</dbReference>
<comment type="caution">
    <text evidence="2">The sequence shown here is derived from an EMBL/GenBank/DDBJ whole genome shotgun (WGS) entry which is preliminary data.</text>
</comment>
<proteinExistence type="predicted"/>
<evidence type="ECO:0000313" key="3">
    <source>
        <dbReference type="Proteomes" id="UP000618931"/>
    </source>
</evidence>
<keyword evidence="3" id="KW-1185">Reference proteome</keyword>